<evidence type="ECO:0000259" key="7">
    <source>
        <dbReference type="PROSITE" id="PS51733"/>
    </source>
</evidence>
<comment type="catalytic activity">
    <reaction evidence="6">
        <text>biotin + L-lysyl-[protein] + ATP = N(6)-biotinyl-L-lysyl-[protein] + AMP + diphosphate + H(+)</text>
        <dbReference type="Rhea" id="RHEA:11756"/>
        <dbReference type="Rhea" id="RHEA-COMP:9752"/>
        <dbReference type="Rhea" id="RHEA-COMP:10505"/>
        <dbReference type="ChEBI" id="CHEBI:15378"/>
        <dbReference type="ChEBI" id="CHEBI:29969"/>
        <dbReference type="ChEBI" id="CHEBI:30616"/>
        <dbReference type="ChEBI" id="CHEBI:33019"/>
        <dbReference type="ChEBI" id="CHEBI:57586"/>
        <dbReference type="ChEBI" id="CHEBI:83144"/>
        <dbReference type="ChEBI" id="CHEBI:456215"/>
        <dbReference type="EC" id="6.3.4.15"/>
    </reaction>
</comment>
<dbReference type="InterPro" id="IPR008988">
    <property type="entry name" value="Transcriptional_repressor_C"/>
</dbReference>
<evidence type="ECO:0000256" key="4">
    <source>
        <dbReference type="ARBA" id="ARBA00023267"/>
    </source>
</evidence>
<dbReference type="PANTHER" id="PTHR12835:SF5">
    <property type="entry name" value="BIOTIN--PROTEIN LIGASE"/>
    <property type="match status" value="1"/>
</dbReference>
<evidence type="ECO:0000313" key="9">
    <source>
        <dbReference type="Proteomes" id="UP000078529"/>
    </source>
</evidence>
<feature type="domain" description="BPL/LPL catalytic" evidence="7">
    <location>
        <begin position="7"/>
        <end position="184"/>
    </location>
</feature>
<dbReference type="PANTHER" id="PTHR12835">
    <property type="entry name" value="BIOTIN PROTEIN LIGASE"/>
    <property type="match status" value="1"/>
</dbReference>
<dbReference type="SUPFAM" id="SSF55681">
    <property type="entry name" value="Class II aaRS and biotin synthetases"/>
    <property type="match status" value="1"/>
</dbReference>
<evidence type="ECO:0000256" key="1">
    <source>
        <dbReference type="ARBA" id="ARBA00022598"/>
    </source>
</evidence>
<keyword evidence="1" id="KW-0436">Ligase</keyword>
<dbReference type="EC" id="6.3.4.15" evidence="5"/>
<dbReference type="RefSeq" id="WP_058598274.1">
    <property type="nucleotide sequence ID" value="NZ_LDQA01000001.1"/>
</dbReference>
<organism evidence="8 9">
    <name type="scientific">Aureimonas ureilytica</name>
    <dbReference type="NCBI Taxonomy" id="401562"/>
    <lineage>
        <taxon>Bacteria</taxon>
        <taxon>Pseudomonadati</taxon>
        <taxon>Pseudomonadota</taxon>
        <taxon>Alphaproteobacteria</taxon>
        <taxon>Hyphomicrobiales</taxon>
        <taxon>Aurantimonadaceae</taxon>
        <taxon>Aureimonas</taxon>
    </lineage>
</organism>
<dbReference type="SUPFAM" id="SSF50037">
    <property type="entry name" value="C-terminal domain of transcriptional repressors"/>
    <property type="match status" value="1"/>
</dbReference>
<keyword evidence="2" id="KW-0547">Nucleotide-binding</keyword>
<reference evidence="8 9" key="1">
    <citation type="journal article" date="2016" name="Front. Microbiol.">
        <title>Genomic Resource of Rice Seed Associated Bacteria.</title>
        <authorList>
            <person name="Midha S."/>
            <person name="Bansal K."/>
            <person name="Sharma S."/>
            <person name="Kumar N."/>
            <person name="Patil P.P."/>
            <person name="Chaudhry V."/>
            <person name="Patil P.B."/>
        </authorList>
    </citation>
    <scope>NUCLEOTIDE SEQUENCE [LARGE SCALE GENOMIC DNA]</scope>
    <source>
        <strain evidence="8 9">NS365</strain>
    </source>
</reference>
<keyword evidence="4" id="KW-0092">Biotin</keyword>
<dbReference type="GO" id="GO:0005524">
    <property type="term" value="F:ATP binding"/>
    <property type="evidence" value="ECO:0007669"/>
    <property type="project" value="UniProtKB-KW"/>
</dbReference>
<name>A0A147DB90_9HYPH</name>
<protein>
    <recommendedName>
        <fullName evidence="5">biotin--[biotin carboxyl-carrier protein] ligase</fullName>
        <ecNumber evidence="5">6.3.4.15</ecNumber>
    </recommendedName>
</protein>
<proteinExistence type="predicted"/>
<dbReference type="InterPro" id="IPR045864">
    <property type="entry name" value="aa-tRNA-synth_II/BPL/LPL"/>
</dbReference>
<dbReference type="Gene3D" id="2.30.30.100">
    <property type="match status" value="1"/>
</dbReference>
<evidence type="ECO:0000256" key="6">
    <source>
        <dbReference type="ARBA" id="ARBA00047846"/>
    </source>
</evidence>
<dbReference type="InterPro" id="IPR004143">
    <property type="entry name" value="BPL_LPL_catalytic"/>
</dbReference>
<dbReference type="Pfam" id="PF03099">
    <property type="entry name" value="BPL_LplA_LipB"/>
    <property type="match status" value="1"/>
</dbReference>
<evidence type="ECO:0000256" key="5">
    <source>
        <dbReference type="ARBA" id="ARBA00024227"/>
    </source>
</evidence>
<keyword evidence="9" id="KW-1185">Reference proteome</keyword>
<dbReference type="GO" id="GO:0005737">
    <property type="term" value="C:cytoplasm"/>
    <property type="evidence" value="ECO:0007669"/>
    <property type="project" value="TreeGrafter"/>
</dbReference>
<dbReference type="CDD" id="cd16442">
    <property type="entry name" value="BPL"/>
    <property type="match status" value="1"/>
</dbReference>
<dbReference type="InterPro" id="IPR003142">
    <property type="entry name" value="BPL_C"/>
</dbReference>
<sequence length="258" mass="26928">MLRTGPSTRRHLALGQVTSTNTIALEAARSGDPGALWITAESQSAGRGRRGRPWSSQQGNLYASLLLVDPAPVHAMGQIPLVIAVGLRDGLLKLPGADPAAIRIKWPNDLLIGGAKCVGILVESERTPDGRQAVVIGFGVNVASAPEGAPYAVTTLSKGGIIAGVRDVFLSVATGIEGALDLWRQGAHFSDIRLHWLSGAAGIGGPCRVNLPNETIEGRFADLDSSGRLVLDLPDGTRREVSAGDVFLLPRDDAAAVL</sequence>
<dbReference type="PATRIC" id="fig|401562.4.peg.52"/>
<accession>A0A147DB90</accession>
<dbReference type="Pfam" id="PF02237">
    <property type="entry name" value="BPL_C"/>
    <property type="match status" value="1"/>
</dbReference>
<dbReference type="AlphaFoldDB" id="A0A147DB90"/>
<dbReference type="InterPro" id="IPR004408">
    <property type="entry name" value="Biotin_CoA_COase_ligase"/>
</dbReference>
<keyword evidence="3" id="KW-0067">ATP-binding</keyword>
<dbReference type="Gene3D" id="3.30.930.10">
    <property type="entry name" value="Bira Bifunctional Protein, Domain 2"/>
    <property type="match status" value="1"/>
</dbReference>
<dbReference type="NCBIfam" id="TIGR00121">
    <property type="entry name" value="birA_ligase"/>
    <property type="match status" value="1"/>
</dbReference>
<evidence type="ECO:0000313" key="8">
    <source>
        <dbReference type="EMBL" id="KTR08423.1"/>
    </source>
</evidence>
<evidence type="ECO:0000256" key="3">
    <source>
        <dbReference type="ARBA" id="ARBA00022840"/>
    </source>
</evidence>
<dbReference type="PROSITE" id="PS51733">
    <property type="entry name" value="BPL_LPL_CATALYTIC"/>
    <property type="match status" value="1"/>
</dbReference>
<gene>
    <name evidence="8" type="ORF">NS365_00275</name>
</gene>
<dbReference type="Proteomes" id="UP000078529">
    <property type="component" value="Unassembled WGS sequence"/>
</dbReference>
<evidence type="ECO:0000256" key="2">
    <source>
        <dbReference type="ARBA" id="ARBA00022741"/>
    </source>
</evidence>
<comment type="caution">
    <text evidence="8">The sequence shown here is derived from an EMBL/GenBank/DDBJ whole genome shotgun (WGS) entry which is preliminary data.</text>
</comment>
<dbReference type="GO" id="GO:0004077">
    <property type="term" value="F:biotin--[biotin carboxyl-carrier protein] ligase activity"/>
    <property type="evidence" value="ECO:0007669"/>
    <property type="project" value="UniProtKB-EC"/>
</dbReference>
<dbReference type="EMBL" id="LDQA01000001">
    <property type="protein sequence ID" value="KTR08423.1"/>
    <property type="molecule type" value="Genomic_DNA"/>
</dbReference>